<keyword evidence="5 8" id="KW-0812">Transmembrane</keyword>
<feature type="transmembrane region" description="Helical" evidence="8">
    <location>
        <begin position="154"/>
        <end position="171"/>
    </location>
</feature>
<feature type="transmembrane region" description="Helical" evidence="8">
    <location>
        <begin position="12"/>
        <end position="31"/>
    </location>
</feature>
<keyword evidence="6 8" id="KW-1133">Transmembrane helix</keyword>
<feature type="transmembrane region" description="Helical" evidence="8">
    <location>
        <begin position="183"/>
        <end position="203"/>
    </location>
</feature>
<dbReference type="GO" id="GO:0005886">
    <property type="term" value="C:plasma membrane"/>
    <property type="evidence" value="ECO:0007669"/>
    <property type="project" value="UniProtKB-SubCell"/>
</dbReference>
<feature type="transmembrane region" description="Helical" evidence="8">
    <location>
        <begin position="43"/>
        <end position="64"/>
    </location>
</feature>
<comment type="subcellular location">
    <subcellularLocation>
        <location evidence="1">Cell membrane</location>
        <topology evidence="1">Multi-pass membrane protein</topology>
    </subcellularLocation>
</comment>
<dbReference type="OrthoDB" id="369870at2"/>
<feature type="transmembrane region" description="Helical" evidence="8">
    <location>
        <begin position="76"/>
        <end position="97"/>
    </location>
</feature>
<keyword evidence="11" id="KW-1185">Reference proteome</keyword>
<feature type="transmembrane region" description="Helical" evidence="8">
    <location>
        <begin position="247"/>
        <end position="266"/>
    </location>
</feature>
<evidence type="ECO:0000256" key="3">
    <source>
        <dbReference type="ARBA" id="ARBA00022448"/>
    </source>
</evidence>
<dbReference type="PANTHER" id="PTHR22911:SF137">
    <property type="entry name" value="SOLUTE CARRIER FAMILY 35 MEMBER G2-RELATED"/>
    <property type="match status" value="1"/>
</dbReference>
<dbReference type="InterPro" id="IPR000620">
    <property type="entry name" value="EamA_dom"/>
</dbReference>
<dbReference type="AlphaFoldDB" id="A0A4S8FD07"/>
<evidence type="ECO:0000313" key="11">
    <source>
        <dbReference type="Proteomes" id="UP000308917"/>
    </source>
</evidence>
<feature type="transmembrane region" description="Helical" evidence="8">
    <location>
        <begin position="215"/>
        <end position="235"/>
    </location>
</feature>
<protein>
    <submittedName>
        <fullName evidence="10">EamA family transporter RarD</fullName>
    </submittedName>
</protein>
<evidence type="ECO:0000256" key="6">
    <source>
        <dbReference type="ARBA" id="ARBA00022989"/>
    </source>
</evidence>
<keyword evidence="7 8" id="KW-0472">Membrane</keyword>
<accession>A0A4S8FD07</accession>
<feature type="transmembrane region" description="Helical" evidence="8">
    <location>
        <begin position="103"/>
        <end position="124"/>
    </location>
</feature>
<feature type="transmembrane region" description="Helical" evidence="8">
    <location>
        <begin position="272"/>
        <end position="290"/>
    </location>
</feature>
<feature type="domain" description="EamA" evidence="9">
    <location>
        <begin position="12"/>
        <end position="147"/>
    </location>
</feature>
<dbReference type="InterPro" id="IPR004626">
    <property type="entry name" value="RarD"/>
</dbReference>
<dbReference type="Proteomes" id="UP000308917">
    <property type="component" value="Unassembled WGS sequence"/>
</dbReference>
<gene>
    <name evidence="10" type="primary">rarD</name>
    <name evidence="10" type="ORF">E9531_02755</name>
</gene>
<reference evidence="10 11" key="1">
    <citation type="journal article" date="2015" name="Antonie Van Leeuwenhoek">
        <title>Lampropedia puyangensis sp. nov., isolated from symptomatic bark of Populus ? euramericana canker and emended description of Lampropedia hyalina (Ehrenberg 1832) Lee et al. 2004.</title>
        <authorList>
            <person name="Li Y."/>
            <person name="Wang T."/>
            <person name="Piao C.G."/>
            <person name="Wang L.F."/>
            <person name="Tian G.Z."/>
            <person name="Zhu T.H."/>
            <person name="Guo M.W."/>
        </authorList>
    </citation>
    <scope>NUCLEOTIDE SEQUENCE [LARGE SCALE GENOMIC DNA]</scope>
    <source>
        <strain evidence="10 11">2-bin</strain>
    </source>
</reference>
<name>A0A4S8FD07_9BURK</name>
<evidence type="ECO:0000256" key="8">
    <source>
        <dbReference type="SAM" id="Phobius"/>
    </source>
</evidence>
<evidence type="ECO:0000256" key="7">
    <source>
        <dbReference type="ARBA" id="ARBA00023136"/>
    </source>
</evidence>
<organism evidence="10 11">
    <name type="scientific">Lampropedia puyangensis</name>
    <dbReference type="NCBI Taxonomy" id="1330072"/>
    <lineage>
        <taxon>Bacteria</taxon>
        <taxon>Pseudomonadati</taxon>
        <taxon>Pseudomonadota</taxon>
        <taxon>Betaproteobacteria</taxon>
        <taxon>Burkholderiales</taxon>
        <taxon>Comamonadaceae</taxon>
        <taxon>Lampropedia</taxon>
    </lineage>
</organism>
<dbReference type="SUPFAM" id="SSF103481">
    <property type="entry name" value="Multidrug resistance efflux transporter EmrE"/>
    <property type="match status" value="2"/>
</dbReference>
<keyword evidence="4" id="KW-1003">Cell membrane</keyword>
<comment type="caution">
    <text evidence="10">The sequence shown here is derived from an EMBL/GenBank/DDBJ whole genome shotgun (WGS) entry which is preliminary data.</text>
</comment>
<dbReference type="NCBIfam" id="TIGR00688">
    <property type="entry name" value="rarD"/>
    <property type="match status" value="1"/>
</dbReference>
<dbReference type="RefSeq" id="WP_136572182.1">
    <property type="nucleotide sequence ID" value="NZ_STFG01000001.1"/>
</dbReference>
<feature type="transmembrane region" description="Helical" evidence="8">
    <location>
        <begin position="131"/>
        <end position="148"/>
    </location>
</feature>
<dbReference type="Pfam" id="PF00892">
    <property type="entry name" value="EamA"/>
    <property type="match status" value="1"/>
</dbReference>
<evidence type="ECO:0000313" key="10">
    <source>
        <dbReference type="EMBL" id="THU05473.1"/>
    </source>
</evidence>
<dbReference type="EMBL" id="STFG01000001">
    <property type="protein sequence ID" value="THU05473.1"/>
    <property type="molecule type" value="Genomic_DNA"/>
</dbReference>
<evidence type="ECO:0000256" key="4">
    <source>
        <dbReference type="ARBA" id="ARBA00022475"/>
    </source>
</evidence>
<proteinExistence type="inferred from homology"/>
<sequence>MPSTATSSDTKAGVIYALLAYGSWGLMAVYWKWVAWVPSLEMIAHRVIWTLLLIVPLVLGMQQGRALAAVFRKPRLLAVLALTAALVSVNWLGFVWAVSHDQVVQASLGYFINPLFSVLLGVLCLHERLRLAQWLAVGLAICGVAWMALRLGQVPWISLMLASSFALYGLFRKFTPVSATVGLTVESLLVVPVAIAYLLWLGCNDQGLAVGQHGWAGWALVAASGLTTAVPLLWFANAAQRLPLSTLGFVQYLAPSLQLALGVFVYHEPFTQQHLVAFGLIWLGLLVFSIDSIRAQWRLRQASLASHANGQ</sequence>
<dbReference type="InterPro" id="IPR037185">
    <property type="entry name" value="EmrE-like"/>
</dbReference>
<evidence type="ECO:0000259" key="9">
    <source>
        <dbReference type="Pfam" id="PF00892"/>
    </source>
</evidence>
<comment type="similarity">
    <text evidence="2">Belongs to the EamA transporter family.</text>
</comment>
<dbReference type="PANTHER" id="PTHR22911">
    <property type="entry name" value="ACYL-MALONYL CONDENSING ENZYME-RELATED"/>
    <property type="match status" value="1"/>
</dbReference>
<evidence type="ECO:0000256" key="1">
    <source>
        <dbReference type="ARBA" id="ARBA00004651"/>
    </source>
</evidence>
<evidence type="ECO:0000256" key="5">
    <source>
        <dbReference type="ARBA" id="ARBA00022692"/>
    </source>
</evidence>
<evidence type="ECO:0000256" key="2">
    <source>
        <dbReference type="ARBA" id="ARBA00007362"/>
    </source>
</evidence>
<keyword evidence="3" id="KW-0813">Transport</keyword>